<evidence type="ECO:0000256" key="2">
    <source>
        <dbReference type="ARBA" id="ARBA00018782"/>
    </source>
</evidence>
<proteinExistence type="inferred from homology"/>
<evidence type="ECO:0000256" key="1">
    <source>
        <dbReference type="ARBA" id="ARBA00006420"/>
    </source>
</evidence>
<dbReference type="PANTHER" id="PTHR11178:SF1">
    <property type="entry name" value="NFU1 IRON-SULFUR CLUSTER SCAFFOLD HOMOLOG, MITOCHONDRIAL"/>
    <property type="match status" value="1"/>
</dbReference>
<dbReference type="EMBL" id="JAKMXF010000324">
    <property type="protein sequence ID" value="KAI6648963.1"/>
    <property type="molecule type" value="Genomic_DNA"/>
</dbReference>
<dbReference type="InterPro" id="IPR014824">
    <property type="entry name" value="Nfu/NifU_N"/>
</dbReference>
<dbReference type="InterPro" id="IPR034904">
    <property type="entry name" value="FSCA_dom_sf"/>
</dbReference>
<dbReference type="PANTHER" id="PTHR11178">
    <property type="entry name" value="IRON-SULFUR CLUSTER SCAFFOLD PROTEIN NFU-RELATED"/>
    <property type="match status" value="1"/>
</dbReference>
<reference evidence="4 5" key="1">
    <citation type="journal article" date="2023" name="BMC Biol.">
        <title>The compact genome of the sponge Oopsacas minuta (Hexactinellida) is lacking key metazoan core genes.</title>
        <authorList>
            <person name="Santini S."/>
            <person name="Schenkelaars Q."/>
            <person name="Jourda C."/>
            <person name="Duchesne M."/>
            <person name="Belahbib H."/>
            <person name="Rocher C."/>
            <person name="Selva M."/>
            <person name="Riesgo A."/>
            <person name="Vervoort M."/>
            <person name="Leys S.P."/>
            <person name="Kodjabachian L."/>
            <person name="Le Bivic A."/>
            <person name="Borchiellini C."/>
            <person name="Claverie J.M."/>
            <person name="Renard E."/>
        </authorList>
    </citation>
    <scope>NUCLEOTIDE SEQUENCE [LARGE SCALE GENOMIC DNA]</scope>
    <source>
        <strain evidence="4">SPO-2</strain>
    </source>
</reference>
<dbReference type="FunFam" id="3.30.300.130:FF:000001">
    <property type="entry name" value="NFU1 iron-sulfur cluster scaffold"/>
    <property type="match status" value="1"/>
</dbReference>
<dbReference type="Proteomes" id="UP001165289">
    <property type="component" value="Unassembled WGS sequence"/>
</dbReference>
<dbReference type="PIRSF" id="PIRSF036773">
    <property type="entry name" value="HIRIP5"/>
    <property type="match status" value="1"/>
</dbReference>
<dbReference type="InterPro" id="IPR036498">
    <property type="entry name" value="Nfu/NifU_N_sf"/>
</dbReference>
<dbReference type="FunFam" id="3.30.1370.70:FF:000001">
    <property type="entry name" value="NifU-like protein 4, mitochondrial"/>
    <property type="match status" value="1"/>
</dbReference>
<gene>
    <name evidence="4" type="ORF">LOD99_7036</name>
</gene>
<feature type="domain" description="Scaffold protein Nfu/NifU N-terminal" evidence="3">
    <location>
        <begin position="52"/>
        <end position="142"/>
    </location>
</feature>
<accession>A0AAV7JJE0</accession>
<dbReference type="AlphaFoldDB" id="A0AAV7JJE0"/>
<evidence type="ECO:0000259" key="3">
    <source>
        <dbReference type="SMART" id="SM00932"/>
    </source>
</evidence>
<dbReference type="GO" id="GO:0051536">
    <property type="term" value="F:iron-sulfur cluster binding"/>
    <property type="evidence" value="ECO:0007669"/>
    <property type="project" value="InterPro"/>
</dbReference>
<comment type="caution">
    <text evidence="4">The sequence shown here is derived from an EMBL/GenBank/DDBJ whole genome shotgun (WGS) entry which is preliminary data.</text>
</comment>
<dbReference type="Pfam" id="PF01106">
    <property type="entry name" value="NifU"/>
    <property type="match status" value="1"/>
</dbReference>
<dbReference type="Gene3D" id="3.30.300.130">
    <property type="entry name" value="Fe-S cluster assembly (FSCA)"/>
    <property type="match status" value="1"/>
</dbReference>
<dbReference type="InterPro" id="IPR035433">
    <property type="entry name" value="NFU1-like"/>
</dbReference>
<dbReference type="SMART" id="SM00932">
    <property type="entry name" value="Nfu_N"/>
    <property type="match status" value="1"/>
</dbReference>
<dbReference type="GO" id="GO:0016226">
    <property type="term" value="P:iron-sulfur cluster assembly"/>
    <property type="evidence" value="ECO:0007669"/>
    <property type="project" value="InterPro"/>
</dbReference>
<dbReference type="Gene3D" id="3.30.1370.70">
    <property type="entry name" value="Scaffold protein Nfu/NifU, N-terminal domain"/>
    <property type="match status" value="1"/>
</dbReference>
<dbReference type="SUPFAM" id="SSF110836">
    <property type="entry name" value="Hypothetical protein SAV1430"/>
    <property type="match status" value="1"/>
</dbReference>
<dbReference type="GO" id="GO:0005739">
    <property type="term" value="C:mitochondrion"/>
    <property type="evidence" value="ECO:0007669"/>
    <property type="project" value="TreeGrafter"/>
</dbReference>
<dbReference type="InterPro" id="IPR001075">
    <property type="entry name" value="NIF_FeS_clus_asmbl_NifU_C"/>
</dbReference>
<keyword evidence="5" id="KW-1185">Reference proteome</keyword>
<evidence type="ECO:0000313" key="4">
    <source>
        <dbReference type="EMBL" id="KAI6648963.1"/>
    </source>
</evidence>
<sequence length="268" mass="30792">MQRVFRFYSRIRSPHHHITLIRRITTLSRTSAIRLFPIYLSYIRLQSRSMFIQTFDTPNPNSLKFTPGVQVLPESFEQGTLSFSNRREAYASPLARQLFALSGVTSILLGSDFVTVTKNEDQEWPEMKPDIYCVIMDFFIAGLPTVEVEKLKALEEDRETEGNEDETVLMIKEILNTRIRPTVQEDGGDIVFKGFENGIVRLKLRGACESCPSSVVTLKHGIQNMLQFYVKEVVSVEEVTDEEDTMNEKVFKQLEQQLGDNNNENNKI</sequence>
<organism evidence="4 5">
    <name type="scientific">Oopsacas minuta</name>
    <dbReference type="NCBI Taxonomy" id="111878"/>
    <lineage>
        <taxon>Eukaryota</taxon>
        <taxon>Metazoa</taxon>
        <taxon>Porifera</taxon>
        <taxon>Hexactinellida</taxon>
        <taxon>Hexasterophora</taxon>
        <taxon>Lyssacinosida</taxon>
        <taxon>Leucopsacidae</taxon>
        <taxon>Oopsacas</taxon>
    </lineage>
</organism>
<protein>
    <recommendedName>
        <fullName evidence="2">NFU1 iron-sulfur cluster scaffold homolog, mitochondrial</fullName>
    </recommendedName>
</protein>
<evidence type="ECO:0000313" key="5">
    <source>
        <dbReference type="Proteomes" id="UP001165289"/>
    </source>
</evidence>
<dbReference type="SUPFAM" id="SSF117916">
    <property type="entry name" value="Fe-S cluster assembly (FSCA) domain-like"/>
    <property type="match status" value="1"/>
</dbReference>
<comment type="similarity">
    <text evidence="1">Belongs to the NifU family.</text>
</comment>
<dbReference type="Pfam" id="PF08712">
    <property type="entry name" value="Nfu_N"/>
    <property type="match status" value="1"/>
</dbReference>
<name>A0AAV7JJE0_9METZ</name>
<dbReference type="GO" id="GO:0005506">
    <property type="term" value="F:iron ion binding"/>
    <property type="evidence" value="ECO:0007669"/>
    <property type="project" value="InterPro"/>
</dbReference>